<keyword evidence="2" id="KW-1133">Transmembrane helix</keyword>
<evidence type="ECO:0000313" key="3">
    <source>
        <dbReference type="EMBL" id="CAD1823672.1"/>
    </source>
</evidence>
<keyword evidence="2" id="KW-0812">Transmembrane</keyword>
<evidence type="ECO:0000256" key="1">
    <source>
        <dbReference type="SAM" id="MobiDB-lite"/>
    </source>
</evidence>
<dbReference type="AlphaFoldDB" id="A0A6V7NYJ3"/>
<name>A0A6V7NYJ3_ANACO</name>
<reference evidence="3" key="1">
    <citation type="submission" date="2020-07" db="EMBL/GenBank/DDBJ databases">
        <authorList>
            <person name="Lin J."/>
        </authorList>
    </citation>
    <scope>NUCLEOTIDE SEQUENCE</scope>
</reference>
<accession>A0A6V7NYJ3</accession>
<organism evidence="3">
    <name type="scientific">Ananas comosus var. bracteatus</name>
    <name type="common">red pineapple</name>
    <dbReference type="NCBI Taxonomy" id="296719"/>
    <lineage>
        <taxon>Eukaryota</taxon>
        <taxon>Viridiplantae</taxon>
        <taxon>Streptophyta</taxon>
        <taxon>Embryophyta</taxon>
        <taxon>Tracheophyta</taxon>
        <taxon>Spermatophyta</taxon>
        <taxon>Magnoliopsida</taxon>
        <taxon>Liliopsida</taxon>
        <taxon>Poales</taxon>
        <taxon>Bromeliaceae</taxon>
        <taxon>Bromelioideae</taxon>
        <taxon>Ananas</taxon>
    </lineage>
</organism>
<feature type="region of interest" description="Disordered" evidence="1">
    <location>
        <begin position="211"/>
        <end position="238"/>
    </location>
</feature>
<sequence>MLDELVNKAELLGLSAHEHVAAVIPTDIPPTPAPLPASLSSVVEAVAGASAAAITVAMAASTTAFHAATATSGRRLPVRPHFQPRHPAQRNAARSELLLLLVPFWPRILFRPIQTSGNPPLLSTATLVIVLLLAFSGNRVVGFRKSSEHGDQWALLYTVLTFLVSLIVRAGARCEGTEQMTSWNHGEDTGEVSGDSSRCEAEAEREGYRFHGRPAEKGGGGLPCDRSSHGPPNAPLSGLSSDLERRFLKLKRLLNTDVKALTYHHLSSHNGCSTSRSKKVHWADTAGLALTHVTIFRKDEPCSHTGHRAAPIAASDDSISLATRKLFSLHPLSPTSPPLPPLVLLNALGIPSKAGAFGAWVATIEPPTAETPSGASRVLKLDTKPELASKHHTGGCGPSGEPTPLPQDTISSGLANHFGGYPTDFLVAKHRERDFIVFLPEWVQSESLIRRELVSLGDFRLRCFAWNPYVGARRFLPPYKAWIRLVSLPYECWSSRTVASIVGGFGRFLRADDFTTRMADLSSYRCLVAVNYLSDIPENVEISFGGISISSWWGVLQVCQEPPTLVGQKDGLFAPLPSDINSIPSRALLDCCDKVGRWGPPNEEWTLKCGGLVNPRFHWSINFPSSGPTLLDSSILIAPIVGVSLAGQHRIVSIFMPGSGHIGLDLLLPGPLLCATPQLTAFRAPPSRGLLHEPYWGPHIADRASGPTGSLHKAHPGLLLDLPPVDWALDSRGIIHKAATPQSTTTLSIHLTPLRRQLYRNYLLRL</sequence>
<protein>
    <submittedName>
        <fullName evidence="3">Uncharacterized protein</fullName>
    </submittedName>
</protein>
<feature type="transmembrane region" description="Helical" evidence="2">
    <location>
        <begin position="153"/>
        <end position="172"/>
    </location>
</feature>
<keyword evidence="2" id="KW-0472">Membrane</keyword>
<proteinExistence type="predicted"/>
<gene>
    <name evidence="3" type="ORF">CB5_LOCUS6883</name>
</gene>
<evidence type="ECO:0000256" key="2">
    <source>
        <dbReference type="SAM" id="Phobius"/>
    </source>
</evidence>
<dbReference type="EMBL" id="LR862143">
    <property type="protein sequence ID" value="CAD1823672.1"/>
    <property type="molecule type" value="Genomic_DNA"/>
</dbReference>
<feature type="transmembrane region" description="Helical" evidence="2">
    <location>
        <begin position="121"/>
        <end position="141"/>
    </location>
</feature>